<dbReference type="STRING" id="1392255.A0A2I1C8K2"/>
<evidence type="ECO:0000313" key="3">
    <source>
        <dbReference type="EMBL" id="PKX93957.1"/>
    </source>
</evidence>
<dbReference type="VEuPathDB" id="FungiDB:P174DRAFT_420526"/>
<dbReference type="SUPFAM" id="SSF48264">
    <property type="entry name" value="Cytochrome P450"/>
    <property type="match status" value="1"/>
</dbReference>
<evidence type="ECO:0000256" key="1">
    <source>
        <dbReference type="ARBA" id="ARBA00010617"/>
    </source>
</evidence>
<keyword evidence="2" id="KW-0812">Transmembrane</keyword>
<dbReference type="InterPro" id="IPR036396">
    <property type="entry name" value="Cyt_P450_sf"/>
</dbReference>
<sequence length="246" mass="27408">METFAAALSSSWQVTLSCTALLGIVCHQIFRQPVEVDSWGWKMVITYFSVLGSVLVGYILSTELSLASAILRTYSAGAAFLVGLSVCGSFVESISVGSYLFSVYDTARTLQYHLHVQKLHSKYGDFVRTGPREVTVLRASAVELIYGSSSKCTKGTWYDQNSGNPDKVGIENVRDKEKHRVRRKAWDKGLGFRALKTYETRVSGKVNQLMTRIGTGKPVNITQDNIFYAFDVMGDIAFSKDFHMLR</sequence>
<feature type="transmembrane region" description="Helical" evidence="2">
    <location>
        <begin position="12"/>
        <end position="30"/>
    </location>
</feature>
<protein>
    <submittedName>
        <fullName evidence="3">Uncharacterized protein</fullName>
    </submittedName>
</protein>
<dbReference type="Gene3D" id="1.10.630.10">
    <property type="entry name" value="Cytochrome P450"/>
    <property type="match status" value="1"/>
</dbReference>
<comment type="similarity">
    <text evidence="1">Belongs to the cytochrome P450 family.</text>
</comment>
<accession>A0A2I1C8K2</accession>
<gene>
    <name evidence="3" type="ORF">P174DRAFT_420526</name>
</gene>
<keyword evidence="4" id="KW-1185">Reference proteome</keyword>
<dbReference type="OrthoDB" id="4510360at2759"/>
<organism evidence="3 4">
    <name type="scientific">Aspergillus novofumigatus (strain IBT 16806)</name>
    <dbReference type="NCBI Taxonomy" id="1392255"/>
    <lineage>
        <taxon>Eukaryota</taxon>
        <taxon>Fungi</taxon>
        <taxon>Dikarya</taxon>
        <taxon>Ascomycota</taxon>
        <taxon>Pezizomycotina</taxon>
        <taxon>Eurotiomycetes</taxon>
        <taxon>Eurotiomycetidae</taxon>
        <taxon>Eurotiales</taxon>
        <taxon>Aspergillaceae</taxon>
        <taxon>Aspergillus</taxon>
        <taxon>Aspergillus subgen. Fumigati</taxon>
    </lineage>
</organism>
<keyword evidence="2" id="KW-1133">Transmembrane helix</keyword>
<dbReference type="GO" id="GO:0016705">
    <property type="term" value="F:oxidoreductase activity, acting on paired donors, with incorporation or reduction of molecular oxygen"/>
    <property type="evidence" value="ECO:0007669"/>
    <property type="project" value="InterPro"/>
</dbReference>
<feature type="transmembrane region" description="Helical" evidence="2">
    <location>
        <begin position="39"/>
        <end position="60"/>
    </location>
</feature>
<evidence type="ECO:0000313" key="4">
    <source>
        <dbReference type="Proteomes" id="UP000234474"/>
    </source>
</evidence>
<feature type="transmembrane region" description="Helical" evidence="2">
    <location>
        <begin position="80"/>
        <end position="101"/>
    </location>
</feature>
<dbReference type="Proteomes" id="UP000234474">
    <property type="component" value="Unassembled WGS sequence"/>
</dbReference>
<proteinExistence type="inferred from homology"/>
<name>A0A2I1C8K2_ASPN1</name>
<dbReference type="PANTHER" id="PTHR24305:SF78">
    <property type="entry name" value="P450, PUTATIVE (EUROFUNG)-RELATED"/>
    <property type="match status" value="1"/>
</dbReference>
<dbReference type="InterPro" id="IPR001128">
    <property type="entry name" value="Cyt_P450"/>
</dbReference>
<dbReference type="GO" id="GO:0004497">
    <property type="term" value="F:monooxygenase activity"/>
    <property type="evidence" value="ECO:0007669"/>
    <property type="project" value="InterPro"/>
</dbReference>
<dbReference type="AlphaFoldDB" id="A0A2I1C8K2"/>
<dbReference type="EMBL" id="MSZS01000004">
    <property type="protein sequence ID" value="PKX93957.1"/>
    <property type="molecule type" value="Genomic_DNA"/>
</dbReference>
<keyword evidence="2" id="KW-0472">Membrane</keyword>
<reference evidence="4" key="1">
    <citation type="journal article" date="2018" name="Proc. Natl. Acad. Sci. U.S.A.">
        <title>Linking secondary metabolites to gene clusters through genome sequencing of six diverse Aspergillus species.</title>
        <authorList>
            <person name="Kaerboelling I."/>
            <person name="Vesth T.C."/>
            <person name="Frisvad J.C."/>
            <person name="Nybo J.L."/>
            <person name="Theobald S."/>
            <person name="Kuo A."/>
            <person name="Bowyer P."/>
            <person name="Matsuda Y."/>
            <person name="Mondo S."/>
            <person name="Lyhne E.K."/>
            <person name="Kogle M.E."/>
            <person name="Clum A."/>
            <person name="Lipzen A."/>
            <person name="Salamov A."/>
            <person name="Ngan C.Y."/>
            <person name="Daum C."/>
            <person name="Chiniquy J."/>
            <person name="Barry K."/>
            <person name="LaButti K."/>
            <person name="Haridas S."/>
            <person name="Simmons B.A."/>
            <person name="Magnuson J.K."/>
            <person name="Mortensen U.H."/>
            <person name="Larsen T.O."/>
            <person name="Grigoriev I.V."/>
            <person name="Baker S.E."/>
            <person name="Andersen M.R."/>
        </authorList>
    </citation>
    <scope>NUCLEOTIDE SEQUENCE [LARGE SCALE GENOMIC DNA]</scope>
    <source>
        <strain evidence="4">IBT 16806</strain>
    </source>
</reference>
<dbReference type="GO" id="GO:0020037">
    <property type="term" value="F:heme binding"/>
    <property type="evidence" value="ECO:0007669"/>
    <property type="project" value="InterPro"/>
</dbReference>
<comment type="caution">
    <text evidence="3">The sequence shown here is derived from an EMBL/GenBank/DDBJ whole genome shotgun (WGS) entry which is preliminary data.</text>
</comment>
<dbReference type="RefSeq" id="XP_024682552.1">
    <property type="nucleotide sequence ID" value="XM_024824870.1"/>
</dbReference>
<evidence type="ECO:0000256" key="2">
    <source>
        <dbReference type="SAM" id="Phobius"/>
    </source>
</evidence>
<dbReference type="InterPro" id="IPR050121">
    <property type="entry name" value="Cytochrome_P450_monoxygenase"/>
</dbReference>
<dbReference type="GO" id="GO:0005506">
    <property type="term" value="F:iron ion binding"/>
    <property type="evidence" value="ECO:0007669"/>
    <property type="project" value="InterPro"/>
</dbReference>
<dbReference type="PANTHER" id="PTHR24305">
    <property type="entry name" value="CYTOCHROME P450"/>
    <property type="match status" value="1"/>
</dbReference>
<dbReference type="GeneID" id="36532195"/>
<dbReference type="Pfam" id="PF00067">
    <property type="entry name" value="p450"/>
    <property type="match status" value="1"/>
</dbReference>